<dbReference type="EMBL" id="CAJHUC010000556">
    <property type="protein sequence ID" value="CAD7696851.1"/>
    <property type="molecule type" value="Genomic_DNA"/>
</dbReference>
<organism evidence="2 3">
    <name type="scientific">Ostreobium quekettii</name>
    <dbReference type="NCBI Taxonomy" id="121088"/>
    <lineage>
        <taxon>Eukaryota</taxon>
        <taxon>Viridiplantae</taxon>
        <taxon>Chlorophyta</taxon>
        <taxon>core chlorophytes</taxon>
        <taxon>Ulvophyceae</taxon>
        <taxon>TCBD clade</taxon>
        <taxon>Bryopsidales</taxon>
        <taxon>Ostreobineae</taxon>
        <taxon>Ostreobiaceae</taxon>
        <taxon>Ostreobium</taxon>
    </lineage>
</organism>
<reference evidence="2" key="1">
    <citation type="submission" date="2020-12" db="EMBL/GenBank/DDBJ databases">
        <authorList>
            <person name="Iha C."/>
        </authorList>
    </citation>
    <scope>NUCLEOTIDE SEQUENCE</scope>
</reference>
<gene>
    <name evidence="2" type="ORF">OSTQU699_LOCUS2212</name>
</gene>
<feature type="transmembrane region" description="Helical" evidence="1">
    <location>
        <begin position="65"/>
        <end position="87"/>
    </location>
</feature>
<name>A0A8S1IPE1_9CHLO</name>
<feature type="transmembrane region" description="Helical" evidence="1">
    <location>
        <begin position="273"/>
        <end position="292"/>
    </location>
</feature>
<sequence length="300" mass="33824">MEGRVRDDPWDSVSLAFTNPQLDDEFWRHRVVQTLCRYDLMIYLYGVLHWASLFLTLRPPPDTPVYVWVLAYPVLMFLELAAVCSSFHRLKQYVEWRTCIVAVIRVCAILVTSITLYAPPGKTPLAAMARLLSQTPVAASVIFGCGLQLPFRLHVAVQFLSCTVAMLFVPSYVKAWELQGEALAGACRSVGGTVDWALRALVWVGPAEAGEEGLRDRCSCCLVMYFLQWVVGFVAPSAFIYCVESYSRKDYIFEHGRLTRKERRTVRRAWRRAVPSAMLCAVIGAVTLWELLKATSMPAS</sequence>
<evidence type="ECO:0000256" key="1">
    <source>
        <dbReference type="SAM" id="Phobius"/>
    </source>
</evidence>
<evidence type="ECO:0008006" key="4">
    <source>
        <dbReference type="Google" id="ProtNLM"/>
    </source>
</evidence>
<keyword evidence="3" id="KW-1185">Reference proteome</keyword>
<dbReference type="AlphaFoldDB" id="A0A8S1IPE1"/>
<evidence type="ECO:0000313" key="2">
    <source>
        <dbReference type="EMBL" id="CAD7696851.1"/>
    </source>
</evidence>
<feature type="transmembrane region" description="Helical" evidence="1">
    <location>
        <begin position="40"/>
        <end position="59"/>
    </location>
</feature>
<keyword evidence="1" id="KW-1133">Transmembrane helix</keyword>
<accession>A0A8S1IPE1</accession>
<keyword evidence="1" id="KW-0472">Membrane</keyword>
<dbReference type="Proteomes" id="UP000708148">
    <property type="component" value="Unassembled WGS sequence"/>
</dbReference>
<feature type="transmembrane region" description="Helical" evidence="1">
    <location>
        <begin position="99"/>
        <end position="119"/>
    </location>
</feature>
<evidence type="ECO:0000313" key="3">
    <source>
        <dbReference type="Proteomes" id="UP000708148"/>
    </source>
</evidence>
<keyword evidence="1" id="KW-0812">Transmembrane</keyword>
<proteinExistence type="predicted"/>
<feature type="transmembrane region" description="Helical" evidence="1">
    <location>
        <begin position="222"/>
        <end position="243"/>
    </location>
</feature>
<protein>
    <recommendedName>
        <fullName evidence="4">Transmembrane protein</fullName>
    </recommendedName>
</protein>
<comment type="caution">
    <text evidence="2">The sequence shown here is derived from an EMBL/GenBank/DDBJ whole genome shotgun (WGS) entry which is preliminary data.</text>
</comment>